<reference evidence="2" key="1">
    <citation type="submission" date="2023-04" db="EMBL/GenBank/DDBJ databases">
        <title>Phytophthora lilii NBRC 32176.</title>
        <authorList>
            <person name="Ichikawa N."/>
            <person name="Sato H."/>
            <person name="Tonouchi N."/>
        </authorList>
    </citation>
    <scope>NUCLEOTIDE SEQUENCE</scope>
    <source>
        <strain evidence="2">NBRC 32176</strain>
    </source>
</reference>
<organism evidence="2 3">
    <name type="scientific">Phytophthora lilii</name>
    <dbReference type="NCBI Taxonomy" id="2077276"/>
    <lineage>
        <taxon>Eukaryota</taxon>
        <taxon>Sar</taxon>
        <taxon>Stramenopiles</taxon>
        <taxon>Oomycota</taxon>
        <taxon>Peronosporomycetes</taxon>
        <taxon>Peronosporales</taxon>
        <taxon>Peronosporaceae</taxon>
        <taxon>Phytophthora</taxon>
    </lineage>
</organism>
<comment type="caution">
    <text evidence="2">The sequence shown here is derived from an EMBL/GenBank/DDBJ whole genome shotgun (WGS) entry which is preliminary data.</text>
</comment>
<feature type="compositionally biased region" description="Basic and acidic residues" evidence="1">
    <location>
        <begin position="123"/>
        <end position="134"/>
    </location>
</feature>
<proteinExistence type="predicted"/>
<sequence>MFVHKFNEERRKDGGPLWFDLSVDEREQLRSIVPKRARGLTSSVSSKAFARVMTMERARRWVVGNNDSTKDQEDNGENFQSGTSFLSPQSETSTEKSTEKQPVADASNERDSPRLSGSNTSSTEHDADRIEDKLPVPPASCSDKTTSNGVRGSVSKESTSVVLKSSSPKPMYLKMNPDLRPKLKHRDCNILLENMMELQGIKIRRAASKLRSDLEGEIKRSSDMLHSIMSHQFEDPKSNGDVAFVTKVLSMQQQQVRDRFDQFEQKRISDEAALRGLLGQRYTSQE</sequence>
<protein>
    <submittedName>
        <fullName evidence="2">Unnamed protein product</fullName>
    </submittedName>
</protein>
<dbReference type="EMBL" id="BSXW01000219">
    <property type="protein sequence ID" value="GMF15331.1"/>
    <property type="molecule type" value="Genomic_DNA"/>
</dbReference>
<evidence type="ECO:0000313" key="2">
    <source>
        <dbReference type="EMBL" id="GMF15331.1"/>
    </source>
</evidence>
<feature type="compositionally biased region" description="Polar residues" evidence="1">
    <location>
        <begin position="77"/>
        <end position="92"/>
    </location>
</feature>
<gene>
    <name evidence="2" type="ORF">Plil01_000524400</name>
</gene>
<name>A0A9W6WT90_9STRA</name>
<evidence type="ECO:0000313" key="3">
    <source>
        <dbReference type="Proteomes" id="UP001165083"/>
    </source>
</evidence>
<evidence type="ECO:0000256" key="1">
    <source>
        <dbReference type="SAM" id="MobiDB-lite"/>
    </source>
</evidence>
<keyword evidence="3" id="KW-1185">Reference proteome</keyword>
<feature type="region of interest" description="Disordered" evidence="1">
    <location>
        <begin position="63"/>
        <end position="177"/>
    </location>
</feature>
<feature type="compositionally biased region" description="Polar residues" evidence="1">
    <location>
        <begin position="142"/>
        <end position="168"/>
    </location>
</feature>
<dbReference type="OrthoDB" id="113985at2759"/>
<dbReference type="AlphaFoldDB" id="A0A9W6WT90"/>
<accession>A0A9W6WT90</accession>
<dbReference type="Proteomes" id="UP001165083">
    <property type="component" value="Unassembled WGS sequence"/>
</dbReference>